<keyword evidence="2" id="KW-0813">Transport</keyword>
<reference evidence="15" key="2">
    <citation type="submission" date="2010-04" db="EMBL/GenBank/DDBJ databases">
        <authorList>
            <person name="Buell R."/>
            <person name="Hamilton J."/>
            <person name="Hostetler J."/>
        </authorList>
    </citation>
    <scope>NUCLEOTIDE SEQUENCE [LARGE SCALE GENOMIC DNA]</scope>
    <source>
        <strain evidence="15">DAOM:BR144</strain>
    </source>
</reference>
<dbReference type="Gene3D" id="1.10.287.70">
    <property type="match status" value="1"/>
</dbReference>
<evidence type="ECO:0000256" key="11">
    <source>
        <dbReference type="ARBA" id="ARBA00023303"/>
    </source>
</evidence>
<feature type="transmembrane region" description="Helical" evidence="12">
    <location>
        <begin position="246"/>
        <end position="270"/>
    </location>
</feature>
<name>K3WAT3_GLOUD</name>
<dbReference type="HOGENOM" id="CLU_772716_0_0_1"/>
<keyword evidence="7" id="KW-0630">Potassium</keyword>
<dbReference type="Proteomes" id="UP000019132">
    <property type="component" value="Unassembled WGS sequence"/>
</dbReference>
<dbReference type="PANTHER" id="PTHR11537:SF254">
    <property type="entry name" value="POTASSIUM VOLTAGE-GATED CHANNEL PROTEIN SHAB"/>
    <property type="match status" value="1"/>
</dbReference>
<keyword evidence="8 12" id="KW-1133">Transmembrane helix</keyword>
<evidence type="ECO:0000256" key="4">
    <source>
        <dbReference type="ARBA" id="ARBA00022692"/>
    </source>
</evidence>
<dbReference type="InterPro" id="IPR027359">
    <property type="entry name" value="Volt_channel_dom_sf"/>
</dbReference>
<dbReference type="AlphaFoldDB" id="K3WAT3"/>
<accession>K3WAT3</accession>
<evidence type="ECO:0000256" key="10">
    <source>
        <dbReference type="ARBA" id="ARBA00023136"/>
    </source>
</evidence>
<dbReference type="STRING" id="431595.K3WAT3"/>
<dbReference type="InterPro" id="IPR028325">
    <property type="entry name" value="VG_K_chnl"/>
</dbReference>
<sequence>MQRMWLFVDDPQSSQGAYYLSVCVFFFVTVSTFIFIAQTEKGLDPYAVELNYIETLCAVIFSLELLVRMLSCPSKVAFFKNYANWIDISSIFPFYLETMLAVENASSFGAIRIVRLTRVARVLKMSRYSSAIQVFVQAIAVSMKPLSMLIFLMSIAMIVFSSMIYFAEFTPDGCREGGWMGNCSNVDTTKIQFTVSIAGAAAARAASSTDCICVDPNPYKSIASSFWWCIVTMSTVGYGDMTPVTLVGKVVGCATVVTGMLVLALPITVIGTNFQKVMKSVMHQTMKSNVDYLKGKRMICRNEIEAILQRFHAVTEGIHLDIDDVINVYDTDNNGMLEDEELTKFRIDLEMLQNRFATT</sequence>
<evidence type="ECO:0000313" key="14">
    <source>
        <dbReference type="EnsemblProtists" id="PYU1_T002074"/>
    </source>
</evidence>
<dbReference type="SUPFAM" id="SSF81324">
    <property type="entry name" value="Voltage-gated potassium channels"/>
    <property type="match status" value="1"/>
</dbReference>
<keyword evidence="9" id="KW-0406">Ion transport</keyword>
<dbReference type="VEuPathDB" id="FungiDB:PYU1_G002072"/>
<reference evidence="15" key="1">
    <citation type="journal article" date="2010" name="Genome Biol.">
        <title>Genome sequence of the necrotrophic plant pathogen Pythium ultimum reveals original pathogenicity mechanisms and effector repertoire.</title>
        <authorList>
            <person name="Levesque C.A."/>
            <person name="Brouwer H."/>
            <person name="Cano L."/>
            <person name="Hamilton J.P."/>
            <person name="Holt C."/>
            <person name="Huitema E."/>
            <person name="Raffaele S."/>
            <person name="Robideau G.P."/>
            <person name="Thines M."/>
            <person name="Win J."/>
            <person name="Zerillo M.M."/>
            <person name="Beakes G.W."/>
            <person name="Boore J.L."/>
            <person name="Busam D."/>
            <person name="Dumas B."/>
            <person name="Ferriera S."/>
            <person name="Fuerstenberg S.I."/>
            <person name="Gachon C.M."/>
            <person name="Gaulin E."/>
            <person name="Govers F."/>
            <person name="Grenville-Briggs L."/>
            <person name="Horner N."/>
            <person name="Hostetler J."/>
            <person name="Jiang R.H."/>
            <person name="Johnson J."/>
            <person name="Krajaejun T."/>
            <person name="Lin H."/>
            <person name="Meijer H.J."/>
            <person name="Moore B."/>
            <person name="Morris P."/>
            <person name="Phuntmart V."/>
            <person name="Puiu D."/>
            <person name="Shetty J."/>
            <person name="Stajich J.E."/>
            <person name="Tripathy S."/>
            <person name="Wawra S."/>
            <person name="van West P."/>
            <person name="Whitty B.R."/>
            <person name="Coutinho P.M."/>
            <person name="Henrissat B."/>
            <person name="Martin F."/>
            <person name="Thomas P.D."/>
            <person name="Tyler B.M."/>
            <person name="De Vries R.P."/>
            <person name="Kamoun S."/>
            <person name="Yandell M."/>
            <person name="Tisserat N."/>
            <person name="Buell C.R."/>
        </authorList>
    </citation>
    <scope>NUCLEOTIDE SEQUENCE</scope>
    <source>
        <strain evidence="15">DAOM:BR144</strain>
    </source>
</reference>
<protein>
    <recommendedName>
        <fullName evidence="13">Ion transport domain-containing protein</fullName>
    </recommendedName>
</protein>
<feature type="transmembrane region" description="Helical" evidence="12">
    <location>
        <begin position="146"/>
        <end position="167"/>
    </location>
</feature>
<evidence type="ECO:0000256" key="1">
    <source>
        <dbReference type="ARBA" id="ARBA00004141"/>
    </source>
</evidence>
<feature type="domain" description="Ion transport" evidence="13">
    <location>
        <begin position="18"/>
        <end position="278"/>
    </location>
</feature>
<reference evidence="14" key="3">
    <citation type="submission" date="2015-02" db="UniProtKB">
        <authorList>
            <consortium name="EnsemblProtists"/>
        </authorList>
    </citation>
    <scope>IDENTIFICATION</scope>
    <source>
        <strain evidence="14">DAOM BR144</strain>
    </source>
</reference>
<evidence type="ECO:0000256" key="7">
    <source>
        <dbReference type="ARBA" id="ARBA00022958"/>
    </source>
</evidence>
<dbReference type="EnsemblProtists" id="PYU1_T002074">
    <property type="protein sequence ID" value="PYU1_T002074"/>
    <property type="gene ID" value="PYU1_G002072"/>
</dbReference>
<dbReference type="PRINTS" id="PR00169">
    <property type="entry name" value="KCHANNEL"/>
</dbReference>
<keyword evidence="10 12" id="KW-0472">Membrane</keyword>
<dbReference type="Pfam" id="PF00520">
    <property type="entry name" value="Ion_trans"/>
    <property type="match status" value="1"/>
</dbReference>
<keyword evidence="5" id="KW-0631">Potassium channel</keyword>
<comment type="subcellular location">
    <subcellularLocation>
        <location evidence="1">Membrane</location>
        <topology evidence="1">Multi-pass membrane protein</topology>
    </subcellularLocation>
</comment>
<evidence type="ECO:0000256" key="2">
    <source>
        <dbReference type="ARBA" id="ARBA00022448"/>
    </source>
</evidence>
<evidence type="ECO:0000256" key="6">
    <source>
        <dbReference type="ARBA" id="ARBA00022882"/>
    </source>
</evidence>
<evidence type="ECO:0000256" key="12">
    <source>
        <dbReference type="SAM" id="Phobius"/>
    </source>
</evidence>
<dbReference type="GO" id="GO:0001508">
    <property type="term" value="P:action potential"/>
    <property type="evidence" value="ECO:0007669"/>
    <property type="project" value="TreeGrafter"/>
</dbReference>
<dbReference type="InParanoid" id="K3WAT3"/>
<evidence type="ECO:0000256" key="5">
    <source>
        <dbReference type="ARBA" id="ARBA00022826"/>
    </source>
</evidence>
<proteinExistence type="predicted"/>
<dbReference type="OMA" id="IWVTANS"/>
<dbReference type="eggNOG" id="KOG1545">
    <property type="taxonomic scope" value="Eukaryota"/>
</dbReference>
<feature type="transmembrane region" description="Helical" evidence="12">
    <location>
        <begin position="16"/>
        <end position="38"/>
    </location>
</feature>
<dbReference type="Gene3D" id="1.20.120.350">
    <property type="entry name" value="Voltage-gated potassium channels. Chain C"/>
    <property type="match status" value="1"/>
</dbReference>
<organism evidence="14 15">
    <name type="scientific">Globisporangium ultimum (strain ATCC 200006 / CBS 805.95 / DAOM BR144)</name>
    <name type="common">Pythium ultimum</name>
    <dbReference type="NCBI Taxonomy" id="431595"/>
    <lineage>
        <taxon>Eukaryota</taxon>
        <taxon>Sar</taxon>
        <taxon>Stramenopiles</taxon>
        <taxon>Oomycota</taxon>
        <taxon>Peronosporomycetes</taxon>
        <taxon>Pythiales</taxon>
        <taxon>Pythiaceae</taxon>
        <taxon>Globisporangium</taxon>
    </lineage>
</organism>
<dbReference type="PANTHER" id="PTHR11537">
    <property type="entry name" value="VOLTAGE-GATED POTASSIUM CHANNEL"/>
    <property type="match status" value="1"/>
</dbReference>
<evidence type="ECO:0000313" key="15">
    <source>
        <dbReference type="Proteomes" id="UP000019132"/>
    </source>
</evidence>
<keyword evidence="6" id="KW-0851">Voltage-gated channel</keyword>
<keyword evidence="3" id="KW-0633">Potassium transport</keyword>
<dbReference type="InterPro" id="IPR005821">
    <property type="entry name" value="Ion_trans_dom"/>
</dbReference>
<evidence type="ECO:0000256" key="9">
    <source>
        <dbReference type="ARBA" id="ARBA00023065"/>
    </source>
</evidence>
<dbReference type="GO" id="GO:0008076">
    <property type="term" value="C:voltage-gated potassium channel complex"/>
    <property type="evidence" value="ECO:0007669"/>
    <property type="project" value="InterPro"/>
</dbReference>
<evidence type="ECO:0000256" key="3">
    <source>
        <dbReference type="ARBA" id="ARBA00022538"/>
    </source>
</evidence>
<dbReference type="InterPro" id="IPR018247">
    <property type="entry name" value="EF_Hand_1_Ca_BS"/>
</dbReference>
<keyword evidence="11" id="KW-0407">Ion channel</keyword>
<dbReference type="GO" id="GO:0005249">
    <property type="term" value="F:voltage-gated potassium channel activity"/>
    <property type="evidence" value="ECO:0007669"/>
    <property type="project" value="InterPro"/>
</dbReference>
<keyword evidence="4 12" id="KW-0812">Transmembrane</keyword>
<dbReference type="EMBL" id="GL376634">
    <property type="status" value="NOT_ANNOTATED_CDS"/>
    <property type="molecule type" value="Genomic_DNA"/>
</dbReference>
<dbReference type="PROSITE" id="PS00018">
    <property type="entry name" value="EF_HAND_1"/>
    <property type="match status" value="1"/>
</dbReference>
<evidence type="ECO:0000259" key="13">
    <source>
        <dbReference type="Pfam" id="PF00520"/>
    </source>
</evidence>
<keyword evidence="15" id="KW-1185">Reference proteome</keyword>
<evidence type="ECO:0000256" key="8">
    <source>
        <dbReference type="ARBA" id="ARBA00022989"/>
    </source>
</evidence>